<accession>A0ABP1QJ64</accession>
<name>A0ABP1QJ64_9HEXA</name>
<proteinExistence type="predicted"/>
<evidence type="ECO:0000256" key="1">
    <source>
        <dbReference type="SAM" id="Phobius"/>
    </source>
</evidence>
<dbReference type="EMBL" id="CAXLJM020000033">
    <property type="protein sequence ID" value="CAL8101615.1"/>
    <property type="molecule type" value="Genomic_DNA"/>
</dbReference>
<reference evidence="2 3" key="1">
    <citation type="submission" date="2024-08" db="EMBL/GenBank/DDBJ databases">
        <authorList>
            <person name="Cucini C."/>
            <person name="Frati F."/>
        </authorList>
    </citation>
    <scope>NUCLEOTIDE SEQUENCE [LARGE SCALE GENOMIC DNA]</scope>
</reference>
<comment type="caution">
    <text evidence="2">The sequence shown here is derived from an EMBL/GenBank/DDBJ whole genome shotgun (WGS) entry which is preliminary data.</text>
</comment>
<sequence>MLLSDGLIQLCLSVAKCAKRIPGCPSIAYKWSTEKGRFVEWKSVTNWIWIVIYMILGIGTLHNLVYKPQDAVQLSMGIFTCACRFANAYWVWVVTSSYAEITLFVNMLLVMEKHLNTVNTLGGQGGSRDLYIKLAKVLCKLLELTMNFLPILLAIGTSVSPCTQMNTVNAFLPCDSWWDETTIRWYTSLFNSSHVGILVSTLLLVGVVQVTMAYAGLELMGLATEISSLATLSIVLLAVDTWLVIVIFYGFAGMVHYTAKRVSREIKGMTGLMENPTFQKYLLSCPILSIKFGTTNFIEMSTPLRYQDFCIARFVDLLLLGKSNKN</sequence>
<feature type="transmembrane region" description="Helical" evidence="1">
    <location>
        <begin position="47"/>
        <end position="66"/>
    </location>
</feature>
<keyword evidence="1" id="KW-0812">Transmembrane</keyword>
<keyword evidence="1" id="KW-0472">Membrane</keyword>
<keyword evidence="3" id="KW-1185">Reference proteome</keyword>
<dbReference type="Proteomes" id="UP001642540">
    <property type="component" value="Unassembled WGS sequence"/>
</dbReference>
<evidence type="ECO:0000313" key="2">
    <source>
        <dbReference type="EMBL" id="CAL8101615.1"/>
    </source>
</evidence>
<organism evidence="2 3">
    <name type="scientific">Orchesella dallaii</name>
    <dbReference type="NCBI Taxonomy" id="48710"/>
    <lineage>
        <taxon>Eukaryota</taxon>
        <taxon>Metazoa</taxon>
        <taxon>Ecdysozoa</taxon>
        <taxon>Arthropoda</taxon>
        <taxon>Hexapoda</taxon>
        <taxon>Collembola</taxon>
        <taxon>Entomobryomorpha</taxon>
        <taxon>Entomobryoidea</taxon>
        <taxon>Orchesellidae</taxon>
        <taxon>Orchesellinae</taxon>
        <taxon>Orchesella</taxon>
    </lineage>
</organism>
<evidence type="ECO:0008006" key="4">
    <source>
        <dbReference type="Google" id="ProtNLM"/>
    </source>
</evidence>
<feature type="transmembrane region" description="Helical" evidence="1">
    <location>
        <begin position="195"/>
        <end position="217"/>
    </location>
</feature>
<protein>
    <recommendedName>
        <fullName evidence="4">Gustatory receptor</fullName>
    </recommendedName>
</protein>
<feature type="transmembrane region" description="Helical" evidence="1">
    <location>
        <begin position="229"/>
        <end position="251"/>
    </location>
</feature>
<gene>
    <name evidence="2" type="ORF">ODALV1_LOCUS10900</name>
</gene>
<keyword evidence="1" id="KW-1133">Transmembrane helix</keyword>
<evidence type="ECO:0000313" key="3">
    <source>
        <dbReference type="Proteomes" id="UP001642540"/>
    </source>
</evidence>